<feature type="domain" description="RNA polymerase sigma factor 70 region 4 type 2" evidence="6">
    <location>
        <begin position="129"/>
        <end position="181"/>
    </location>
</feature>
<name>A0A9X3AED6_9PSEU</name>
<dbReference type="GO" id="GO:0006352">
    <property type="term" value="P:DNA-templated transcription initiation"/>
    <property type="evidence" value="ECO:0007669"/>
    <property type="project" value="InterPro"/>
</dbReference>
<keyword evidence="2" id="KW-0805">Transcription regulation</keyword>
<dbReference type="GO" id="GO:0003677">
    <property type="term" value="F:DNA binding"/>
    <property type="evidence" value="ECO:0007669"/>
    <property type="project" value="InterPro"/>
</dbReference>
<feature type="region of interest" description="Disordered" evidence="5">
    <location>
        <begin position="414"/>
        <end position="460"/>
    </location>
</feature>
<feature type="region of interest" description="Disordered" evidence="5">
    <location>
        <begin position="1"/>
        <end position="23"/>
    </location>
</feature>
<accession>A0A9X3AED6</accession>
<dbReference type="SUPFAM" id="SSF88659">
    <property type="entry name" value="Sigma3 and sigma4 domains of RNA polymerase sigma factors"/>
    <property type="match status" value="1"/>
</dbReference>
<dbReference type="GO" id="GO:0016987">
    <property type="term" value="F:sigma factor activity"/>
    <property type="evidence" value="ECO:0007669"/>
    <property type="project" value="UniProtKB-KW"/>
</dbReference>
<evidence type="ECO:0000256" key="1">
    <source>
        <dbReference type="ARBA" id="ARBA00010641"/>
    </source>
</evidence>
<dbReference type="InterPro" id="IPR036388">
    <property type="entry name" value="WH-like_DNA-bd_sf"/>
</dbReference>
<dbReference type="InterPro" id="IPR039425">
    <property type="entry name" value="RNA_pol_sigma-70-like"/>
</dbReference>
<dbReference type="RefSeq" id="WP_259622663.1">
    <property type="nucleotide sequence ID" value="NZ_JANYMP010000003.1"/>
</dbReference>
<sequence>MTSETTPEDADTAAGGGEPPDDVVLWGRGDRESFDLLFERHVEAVWNHAYRLTASRERAFDVVVVTFSTAWRKRVEVVPVGPSALPLLYATVGDVVRGDKRRRGMSTPPPVDEHADVVVHLVDDDSRLREVVDVVRRLPRAQREVAELCLLGGLPVADVAAHLRVTEESVRSGLALARARLVEDVPIDEIAAPLALPPALRDRLRVEVEQGVARRAVPRRLIAVAAAVVLLAGTVLVLRQVPDVAAPAPDVPHRVAVAGASLDREAAGVALDRCWAAVLQQGLADRFPDRSLWTPSFTAGDSQVGVVAARADGKPLFCQTTPTTATVTDPTLAPTSGTAAVLFSREGVVAGVTDVDWDRIALKGTGPHGSVLLKAESGDHLFVGRAGVNLGGTRISVNEIDSEDPTAVRELVAPAPPAVLARDRPDGPAPDRASDAGSALGDCLARSSRPLPDPDSYQPGALVTYPGGRLVLGRSTDSLVTCRSDQEKTEAVRTLLVNSGASAVMNVLTIVEGDRTILGGELRPEVSTMEISLGDGPPEPVIVADRTFAFLVPSFAPSGPGARPYPLVVRAVARDANGVQLYERSWNR</sequence>
<evidence type="ECO:0000259" key="6">
    <source>
        <dbReference type="Pfam" id="PF08281"/>
    </source>
</evidence>
<evidence type="ECO:0000256" key="2">
    <source>
        <dbReference type="ARBA" id="ARBA00023015"/>
    </source>
</evidence>
<dbReference type="InterPro" id="IPR013324">
    <property type="entry name" value="RNA_pol_sigma_r3/r4-like"/>
</dbReference>
<dbReference type="Gene3D" id="1.10.10.10">
    <property type="entry name" value="Winged helix-like DNA-binding domain superfamily/Winged helix DNA-binding domain"/>
    <property type="match status" value="1"/>
</dbReference>
<dbReference type="InterPro" id="IPR013325">
    <property type="entry name" value="RNA_pol_sigma_r2"/>
</dbReference>
<dbReference type="Proteomes" id="UP001141259">
    <property type="component" value="Unassembled WGS sequence"/>
</dbReference>
<dbReference type="InterPro" id="IPR013249">
    <property type="entry name" value="RNA_pol_sigma70_r4_t2"/>
</dbReference>
<keyword evidence="8" id="KW-1185">Reference proteome</keyword>
<evidence type="ECO:0000256" key="5">
    <source>
        <dbReference type="SAM" id="MobiDB-lite"/>
    </source>
</evidence>
<evidence type="ECO:0000313" key="8">
    <source>
        <dbReference type="Proteomes" id="UP001141259"/>
    </source>
</evidence>
<dbReference type="Pfam" id="PF08281">
    <property type="entry name" value="Sigma70_r4_2"/>
    <property type="match status" value="1"/>
</dbReference>
<dbReference type="EMBL" id="JANYMP010000003">
    <property type="protein sequence ID" value="MCS7477152.1"/>
    <property type="molecule type" value="Genomic_DNA"/>
</dbReference>
<keyword evidence="3" id="KW-0731">Sigma factor</keyword>
<dbReference type="PANTHER" id="PTHR43133:SF25">
    <property type="entry name" value="RNA POLYMERASE SIGMA FACTOR RFAY-RELATED"/>
    <property type="match status" value="1"/>
</dbReference>
<dbReference type="Gene3D" id="1.10.1740.10">
    <property type="match status" value="1"/>
</dbReference>
<proteinExistence type="inferred from homology"/>
<gene>
    <name evidence="7" type="ORF">NZH93_09825</name>
</gene>
<keyword evidence="4" id="KW-0804">Transcription</keyword>
<comment type="similarity">
    <text evidence="1">Belongs to the sigma-70 factor family. ECF subfamily.</text>
</comment>
<dbReference type="PANTHER" id="PTHR43133">
    <property type="entry name" value="RNA POLYMERASE ECF-TYPE SIGMA FACTO"/>
    <property type="match status" value="1"/>
</dbReference>
<protein>
    <submittedName>
        <fullName evidence="7">RNA polymerase sigma factor</fullName>
    </submittedName>
</protein>
<dbReference type="AlphaFoldDB" id="A0A9X3AED6"/>
<feature type="compositionally biased region" description="Acidic residues" evidence="5">
    <location>
        <begin position="1"/>
        <end position="11"/>
    </location>
</feature>
<evidence type="ECO:0000256" key="3">
    <source>
        <dbReference type="ARBA" id="ARBA00023082"/>
    </source>
</evidence>
<evidence type="ECO:0000313" key="7">
    <source>
        <dbReference type="EMBL" id="MCS7477152.1"/>
    </source>
</evidence>
<evidence type="ECO:0000256" key="4">
    <source>
        <dbReference type="ARBA" id="ARBA00023163"/>
    </source>
</evidence>
<comment type="caution">
    <text evidence="7">The sequence shown here is derived from an EMBL/GenBank/DDBJ whole genome shotgun (WGS) entry which is preliminary data.</text>
</comment>
<dbReference type="SUPFAM" id="SSF88946">
    <property type="entry name" value="Sigma2 domain of RNA polymerase sigma factors"/>
    <property type="match status" value="1"/>
</dbReference>
<organism evidence="7 8">
    <name type="scientific">Umezawaea endophytica</name>
    <dbReference type="NCBI Taxonomy" id="1654476"/>
    <lineage>
        <taxon>Bacteria</taxon>
        <taxon>Bacillati</taxon>
        <taxon>Actinomycetota</taxon>
        <taxon>Actinomycetes</taxon>
        <taxon>Pseudonocardiales</taxon>
        <taxon>Pseudonocardiaceae</taxon>
        <taxon>Umezawaea</taxon>
    </lineage>
</organism>
<reference evidence="7" key="1">
    <citation type="submission" date="2022-08" db="EMBL/GenBank/DDBJ databases">
        <authorList>
            <person name="Tistechok S."/>
            <person name="Samborskyy M."/>
            <person name="Roman I."/>
        </authorList>
    </citation>
    <scope>NUCLEOTIDE SEQUENCE</scope>
    <source>
        <strain evidence="7">DSM 103496</strain>
    </source>
</reference>